<dbReference type="EMBL" id="LR797246">
    <property type="protein sequence ID" value="CAB4195400.1"/>
    <property type="molecule type" value="Genomic_DNA"/>
</dbReference>
<dbReference type="PROSITE" id="PS51257">
    <property type="entry name" value="PROKAR_LIPOPROTEIN"/>
    <property type="match status" value="1"/>
</dbReference>
<organism evidence="1">
    <name type="scientific">uncultured Caudovirales phage</name>
    <dbReference type="NCBI Taxonomy" id="2100421"/>
    <lineage>
        <taxon>Viruses</taxon>
        <taxon>Duplodnaviria</taxon>
        <taxon>Heunggongvirae</taxon>
        <taxon>Uroviricota</taxon>
        <taxon>Caudoviricetes</taxon>
        <taxon>Peduoviridae</taxon>
        <taxon>Maltschvirus</taxon>
        <taxon>Maltschvirus maltsch</taxon>
    </lineage>
</organism>
<accession>A0A6J5RD32</accession>
<name>A0A6J5RD32_9CAUD</name>
<reference evidence="1" key="1">
    <citation type="submission" date="2020-05" db="EMBL/GenBank/DDBJ databases">
        <authorList>
            <person name="Chiriac C."/>
            <person name="Salcher M."/>
            <person name="Ghai R."/>
            <person name="Kavagutti S V."/>
        </authorList>
    </citation>
    <scope>NUCLEOTIDE SEQUENCE</scope>
</reference>
<protein>
    <submittedName>
        <fullName evidence="1">Uncharacterized protein</fullName>
    </submittedName>
</protein>
<sequence>MLKTREYSDFLQESNCARGDTPPWQYMHVAQGCLSFLTDKQTKRILLRRALRYGEGGAVVEGAVVEGDYPHSRGKTFVSDGEVKGAISILAGRMIALVRPSDMLDTLRGINKLLVSELLTALSR</sequence>
<gene>
    <name evidence="1" type="ORF">UFOVP1299_9</name>
</gene>
<proteinExistence type="predicted"/>
<evidence type="ECO:0000313" key="1">
    <source>
        <dbReference type="EMBL" id="CAB4195400.1"/>
    </source>
</evidence>